<dbReference type="InterPro" id="IPR046837">
    <property type="entry name" value="Laa1/Sip1/HEATR5-like_HEAT"/>
</dbReference>
<dbReference type="InterPro" id="IPR057981">
    <property type="entry name" value="TPR_LAA1-like_C"/>
</dbReference>
<evidence type="ECO:0000256" key="1">
    <source>
        <dbReference type="ARBA" id="ARBA00008304"/>
    </source>
</evidence>
<dbReference type="GO" id="GO:0030139">
    <property type="term" value="C:endocytic vesicle"/>
    <property type="evidence" value="ECO:0007669"/>
    <property type="project" value="TreeGrafter"/>
</dbReference>
<dbReference type="InterPro" id="IPR016024">
    <property type="entry name" value="ARM-type_fold"/>
</dbReference>
<keyword evidence="5" id="KW-1185">Reference proteome</keyword>
<dbReference type="HOGENOM" id="CLU_000503_0_0_1"/>
<dbReference type="PANTHER" id="PTHR21663:SF0">
    <property type="entry name" value="HEAT REPEAT-CONTAINING PROTEIN 5B"/>
    <property type="match status" value="1"/>
</dbReference>
<dbReference type="SUPFAM" id="SSF48371">
    <property type="entry name" value="ARM repeat"/>
    <property type="match status" value="2"/>
</dbReference>
<dbReference type="FunCoup" id="W4K263">
    <property type="interactions" value="230"/>
</dbReference>
<feature type="region of interest" description="Disordered" evidence="2">
    <location>
        <begin position="270"/>
        <end position="296"/>
    </location>
</feature>
<dbReference type="OrthoDB" id="192608at2759"/>
<organism evidence="4 5">
    <name type="scientific">Heterobasidion irregulare (strain TC 32-1)</name>
    <dbReference type="NCBI Taxonomy" id="747525"/>
    <lineage>
        <taxon>Eukaryota</taxon>
        <taxon>Fungi</taxon>
        <taxon>Dikarya</taxon>
        <taxon>Basidiomycota</taxon>
        <taxon>Agaricomycotina</taxon>
        <taxon>Agaricomycetes</taxon>
        <taxon>Russulales</taxon>
        <taxon>Bondarzewiaceae</taxon>
        <taxon>Heterobasidion</taxon>
        <taxon>Heterobasidion annosum species complex</taxon>
    </lineage>
</organism>
<dbReference type="eggNOG" id="KOG1822">
    <property type="taxonomic scope" value="Eukaryota"/>
</dbReference>
<dbReference type="InterPro" id="IPR011989">
    <property type="entry name" value="ARM-like"/>
</dbReference>
<comment type="similarity">
    <text evidence="1">Belongs to the HEATR5 family.</text>
</comment>
<protein>
    <recommendedName>
        <fullName evidence="3">LAA1-like C-terminal TPR repeats domain-containing protein</fullName>
    </recommendedName>
</protein>
<dbReference type="GeneID" id="20673575"/>
<dbReference type="GO" id="GO:0042147">
    <property type="term" value="P:retrograde transport, endosome to Golgi"/>
    <property type="evidence" value="ECO:0007669"/>
    <property type="project" value="TreeGrafter"/>
</dbReference>
<dbReference type="PANTHER" id="PTHR21663">
    <property type="entry name" value="HYPOTHETICAL HEAT DOMAIN-CONTAINING"/>
    <property type="match status" value="1"/>
</dbReference>
<dbReference type="STRING" id="747525.W4K263"/>
<dbReference type="KEGG" id="hir:HETIRDRAFT_419551"/>
<dbReference type="RefSeq" id="XP_009548444.1">
    <property type="nucleotide sequence ID" value="XM_009550149.1"/>
</dbReference>
<dbReference type="InParanoid" id="W4K263"/>
<dbReference type="Gene3D" id="1.25.10.10">
    <property type="entry name" value="Leucine-rich Repeat Variant"/>
    <property type="match status" value="3"/>
</dbReference>
<reference evidence="4 5" key="1">
    <citation type="journal article" date="2012" name="New Phytol.">
        <title>Insight into trade-off between wood decay and parasitism from the genome of a fungal forest pathogen.</title>
        <authorList>
            <person name="Olson A."/>
            <person name="Aerts A."/>
            <person name="Asiegbu F."/>
            <person name="Belbahri L."/>
            <person name="Bouzid O."/>
            <person name="Broberg A."/>
            <person name="Canback B."/>
            <person name="Coutinho P.M."/>
            <person name="Cullen D."/>
            <person name="Dalman K."/>
            <person name="Deflorio G."/>
            <person name="van Diepen L.T."/>
            <person name="Dunand C."/>
            <person name="Duplessis S."/>
            <person name="Durling M."/>
            <person name="Gonthier P."/>
            <person name="Grimwood J."/>
            <person name="Fossdal C.G."/>
            <person name="Hansson D."/>
            <person name="Henrissat B."/>
            <person name="Hietala A."/>
            <person name="Himmelstrand K."/>
            <person name="Hoffmeister D."/>
            <person name="Hogberg N."/>
            <person name="James T.Y."/>
            <person name="Karlsson M."/>
            <person name="Kohler A."/>
            <person name="Kues U."/>
            <person name="Lee Y.H."/>
            <person name="Lin Y.C."/>
            <person name="Lind M."/>
            <person name="Lindquist E."/>
            <person name="Lombard V."/>
            <person name="Lucas S."/>
            <person name="Lunden K."/>
            <person name="Morin E."/>
            <person name="Murat C."/>
            <person name="Park J."/>
            <person name="Raffaello T."/>
            <person name="Rouze P."/>
            <person name="Salamov A."/>
            <person name="Schmutz J."/>
            <person name="Solheim H."/>
            <person name="Stahlberg J."/>
            <person name="Velez H."/>
            <person name="de Vries R.P."/>
            <person name="Wiebenga A."/>
            <person name="Woodward S."/>
            <person name="Yakovlev I."/>
            <person name="Garbelotto M."/>
            <person name="Martin F."/>
            <person name="Grigoriev I.V."/>
            <person name="Stenlid J."/>
        </authorList>
    </citation>
    <scope>NUCLEOTIDE SEQUENCE [LARGE SCALE GENOMIC DNA]</scope>
    <source>
        <strain evidence="4 5">TC 32-1</strain>
    </source>
</reference>
<dbReference type="GO" id="GO:0016020">
    <property type="term" value="C:membrane"/>
    <property type="evidence" value="ECO:0007669"/>
    <property type="project" value="TreeGrafter"/>
</dbReference>
<evidence type="ECO:0000259" key="3">
    <source>
        <dbReference type="Pfam" id="PF25808"/>
    </source>
</evidence>
<name>W4K263_HETIT</name>
<dbReference type="EMBL" id="KI925460">
    <property type="protein sequence ID" value="ETW79908.1"/>
    <property type="molecule type" value="Genomic_DNA"/>
</dbReference>
<dbReference type="InterPro" id="IPR040108">
    <property type="entry name" value="Laa1/Sip1/HEATR5"/>
</dbReference>
<evidence type="ECO:0000313" key="5">
    <source>
        <dbReference type="Proteomes" id="UP000030671"/>
    </source>
</evidence>
<dbReference type="GO" id="GO:0008104">
    <property type="term" value="P:intracellular protein localization"/>
    <property type="evidence" value="ECO:0007669"/>
    <property type="project" value="TreeGrafter"/>
</dbReference>
<dbReference type="GO" id="GO:0005829">
    <property type="term" value="C:cytosol"/>
    <property type="evidence" value="ECO:0007669"/>
    <property type="project" value="GOC"/>
</dbReference>
<accession>W4K263</accession>
<evidence type="ECO:0000256" key="2">
    <source>
        <dbReference type="SAM" id="MobiDB-lite"/>
    </source>
</evidence>
<feature type="domain" description="LAA1-like C-terminal TPR repeats" evidence="3">
    <location>
        <begin position="1851"/>
        <end position="2019"/>
    </location>
</feature>
<dbReference type="Pfam" id="PF25808">
    <property type="entry name" value="TPR_LAA1_C"/>
    <property type="match status" value="1"/>
</dbReference>
<gene>
    <name evidence="4" type="ORF">HETIRDRAFT_419551</name>
</gene>
<dbReference type="Proteomes" id="UP000030671">
    <property type="component" value="Unassembled WGS sequence"/>
</dbReference>
<evidence type="ECO:0000313" key="4">
    <source>
        <dbReference type="EMBL" id="ETW79908.1"/>
    </source>
</evidence>
<sequence length="2033" mass="221141">MNMDVPELVQFSLETSSLNESNLSGEDGEVYMFQWLSSVEHFLKSASQEDLKSVQRSLEDTLIKIISHGDPYPPPGRPLRSLVSKCLSILYARGDSKTIFDTILALMKVVGDFKVPAERDVHKTASLYCIGELMAAFGAQIMSFMTEVAALCLKVYKSSSSVTLRFHAVIALEKSLTASRRAATDAVVRDIIRQMKSGLNDKSLPIRRAASAVLTVLYPLNNDWTAAEIESTVNLCVRSLESADQVTRHSLAHLVATVLASSQAEVALVAPDSSKTGKKDKNDDDDDQTPPIAPIGGIKTLLTIPDMLLQLSTHFNKPHSSHKTRVGIFDFYAALLALLGTNFVESNYAIVVHHFINEIIMNGRNLTTRYEVLLVRRLIGILLRDLIGVRLLSEQAQIEAIQELSSTFLKRWPALMPGHKAPTSHVLAISLREVAGLLQQLGNAPPPVQAALAEPLVTLLAHPSHTVRVHASWTLRIFCYSSPLRLPKILINVMDLLQRDISLMTSPSAPADLYSRALGHAYGLAALVAVIPEKPLYVSYDISAKILDMAIQLLKRAGDHDVRVASVEVEIAWTCIASLMTLGPNFVRAYLPQLLVLWRNALPKPTSKDTASGLGRLASEWAFLLHVRESALGAILCFLRHNCPALLTLDVARRIATMLTNAFVFTNAFASQHIEDQSGSNIEPFSNGPSLRSREALLRRRVFQCFSALGVINASENTQTALLQSIISLVASPDGYLGSSVQAAIASSSGSFTSLWQTYDGYAYGVTSIQAEEESSGSVMESSSSKDRLNRDSIESAIDELLSKPIVKSCEHDSLSISQSHQLKTMPLWPELPPAATGAVDAGLSLFSELLPLQDSTLVTRTITQLIEATRSPKFDRNIGRKAAALLNASMAILLALRQAMGSSSRQVRDIFGSAQVTAPISVFLKACLTIYRTRNEREHSNFFYQDTLIDSDPSLRFVSSEAVGCLAGLSDNVFLASQMKILVDQVVNNRDPQGRAGCALALGSIYNHVGSLVAGPLLKTTINILMSLSKDAHPLVHFWALHSLSRVINAASLAYAPYVPGTLGMLFKVYMLESHELEGGTVANANISGDLPAYQVACQMVDAVITILGPDIQESPRTRALIWNLVQQYMGEDDDGIRVEAIKCIQHFLMFAPESVDVPELINQFRTHLNSSRRPLKLASIHALYQLVQKDALLISKVGGDRLVEDLFAMLDGDPSIDGVRQVISSWLQQTVVHNPSAWIDLCQKIMSRTNATQQANEDILKGGASFDDEGESLSTGMSQGTTTVGQGRLTSRWRTQLFALQCLHDICTIVARSGRKEHLDIALSRRLGIPVAGLLVSRIPDLIKMAFTASTAYVTEIRLDGLVVLRDVIQIFSKTPDPDYEDAFLLEQHQAPITAALTPAFTADSTPEILASAIGACAIFVGCGIVKDVTRMGRILKLLNSALEQCKGSGMLSLGEAGEGSPNASAMLRIATLSAWAELASASMAQPYLKEVVKPYHPVLASLWVAALRDYASIRAGSELMQDSSAPLDTAYANLGKDILLPYYIESWPVILHAIATAMEVHDPYVRAAMDGVDNLVAVKPSDDAEDHKDPTVFFFVVFGLVYEALSTSSESIATANSHLPFIALKTLKSLVRREYSGNALMERTIFDELLSLWYRMAMTEPAIVQIHLIETIVVFSQHNVDSSITSPSPAVHCLKLCAYILKNALPGAQNAVKYSNSSIVDRTNLIRTAFEALLSIGYTLGNDTYEEVRAVAVSLYSELLKDESSDVDFVGPTLPSLKSLLTVSSKNSVPTEMSSQLVHGLLSACMLHIDEMKGRSGLISDNKIKNNFLAAVLVLTVIPSTIKVGRGVVSRCCFLISEQLAEGREMALTAAHCAKTLILASGSGSVILHQCAKLLLPGMVEYVAKVPGLATDEPAMRKQSPIMEEVFKAFNVLFLNVAEEARVRVLGILLPTMTLLLEPSESSPSSLHSQALAQVLSFASTSPAAFKEATSKLDQIMRERLEGSVRQALGVKSAANAQHAAKPQISLRSF</sequence>
<dbReference type="GO" id="GO:0005794">
    <property type="term" value="C:Golgi apparatus"/>
    <property type="evidence" value="ECO:0007669"/>
    <property type="project" value="TreeGrafter"/>
</dbReference>
<dbReference type="Pfam" id="PF20210">
    <property type="entry name" value="Laa1_Sip1_HTR5"/>
    <property type="match status" value="1"/>
</dbReference>
<dbReference type="GO" id="GO:0006897">
    <property type="term" value="P:endocytosis"/>
    <property type="evidence" value="ECO:0007669"/>
    <property type="project" value="TreeGrafter"/>
</dbReference>
<proteinExistence type="inferred from homology"/>